<dbReference type="SUPFAM" id="SSF57850">
    <property type="entry name" value="RING/U-box"/>
    <property type="match status" value="1"/>
</dbReference>
<dbReference type="FunFam" id="1.10.10.60:FF:000110">
    <property type="entry name" value="Transcriptional adapter"/>
    <property type="match status" value="1"/>
</dbReference>
<comment type="caution">
    <text evidence="6">The sequence shown here is derived from an EMBL/GenBank/DDBJ whole genome shotgun (WGS) entry which is preliminary data.</text>
</comment>
<dbReference type="GO" id="GO:0005634">
    <property type="term" value="C:nucleus"/>
    <property type="evidence" value="ECO:0007669"/>
    <property type="project" value="UniProtKB-SubCell"/>
</dbReference>
<gene>
    <name evidence="6" type="ORF">PACLA_8A061528</name>
</gene>
<dbReference type="GO" id="GO:0140672">
    <property type="term" value="C:ATAC complex"/>
    <property type="evidence" value="ECO:0007669"/>
    <property type="project" value="UniProtKB-ARBA"/>
</dbReference>
<evidence type="ECO:0000256" key="4">
    <source>
        <dbReference type="ARBA" id="ARBA00023242"/>
    </source>
</evidence>
<keyword evidence="2" id="KW-0863">Zinc-finger</keyword>
<reference evidence="6" key="1">
    <citation type="submission" date="2020-04" db="EMBL/GenBank/DDBJ databases">
        <authorList>
            <person name="Alioto T."/>
            <person name="Alioto T."/>
            <person name="Gomez Garrido J."/>
        </authorList>
    </citation>
    <scope>NUCLEOTIDE SEQUENCE</scope>
    <source>
        <strain evidence="6">A484AB</strain>
    </source>
</reference>
<dbReference type="PROSITE" id="PS50934">
    <property type="entry name" value="SWIRM"/>
    <property type="match status" value="1"/>
</dbReference>
<evidence type="ECO:0000313" key="7">
    <source>
        <dbReference type="Proteomes" id="UP001152795"/>
    </source>
</evidence>
<dbReference type="InterPro" id="IPR036388">
    <property type="entry name" value="WH-like_DNA-bd_sf"/>
</dbReference>
<dbReference type="InterPro" id="IPR013087">
    <property type="entry name" value="Znf_C2H2_type"/>
</dbReference>
<dbReference type="Gene3D" id="1.10.10.60">
    <property type="entry name" value="Homeodomain-like"/>
    <property type="match status" value="1"/>
</dbReference>
<dbReference type="Pfam" id="PF04433">
    <property type="entry name" value="SWIRM"/>
    <property type="match status" value="1"/>
</dbReference>
<keyword evidence="3" id="KW-0862">Zinc</keyword>
<dbReference type="SUPFAM" id="SSF46689">
    <property type="entry name" value="Homeodomain-like"/>
    <property type="match status" value="2"/>
</dbReference>
<dbReference type="PROSITE" id="PS00028">
    <property type="entry name" value="ZINC_FINGER_C2H2_1"/>
    <property type="match status" value="1"/>
</dbReference>
<dbReference type="InterPro" id="IPR009057">
    <property type="entry name" value="Homeodomain-like_sf"/>
</dbReference>
<comment type="subcellular location">
    <subcellularLocation>
        <location evidence="5">Nucleus</location>
    </subcellularLocation>
</comment>
<evidence type="ECO:0000256" key="2">
    <source>
        <dbReference type="ARBA" id="ARBA00022771"/>
    </source>
</evidence>
<evidence type="ECO:0000256" key="5">
    <source>
        <dbReference type="PIRNR" id="PIRNR025024"/>
    </source>
</evidence>
<keyword evidence="7" id="KW-1185">Reference proteome</keyword>
<dbReference type="GO" id="GO:0006357">
    <property type="term" value="P:regulation of transcription by RNA polymerase II"/>
    <property type="evidence" value="ECO:0007669"/>
    <property type="project" value="InterPro"/>
</dbReference>
<keyword evidence="1" id="KW-0479">Metal-binding</keyword>
<dbReference type="GO" id="GO:0003713">
    <property type="term" value="F:transcription coactivator activity"/>
    <property type="evidence" value="ECO:0007669"/>
    <property type="project" value="InterPro"/>
</dbReference>
<dbReference type="InterPro" id="IPR000433">
    <property type="entry name" value="Znf_ZZ"/>
</dbReference>
<dbReference type="PANTHER" id="PTHR12374">
    <property type="entry name" value="TRANSCRIPTIONAL ADAPTOR 2 ADA2 -RELATED"/>
    <property type="match status" value="1"/>
</dbReference>
<dbReference type="PROSITE" id="PS51293">
    <property type="entry name" value="SANT"/>
    <property type="match status" value="1"/>
</dbReference>
<dbReference type="Pfam" id="PF25299">
    <property type="entry name" value="ZZ_ADA2"/>
    <property type="match status" value="1"/>
</dbReference>
<dbReference type="Pfam" id="PF22941">
    <property type="entry name" value="TADA2A-like_3rd"/>
    <property type="match status" value="1"/>
</dbReference>
<dbReference type="PANTHER" id="PTHR12374:SF20">
    <property type="entry name" value="TRANSCRIPTIONAL ADAPTER 2-ALPHA"/>
    <property type="match status" value="1"/>
</dbReference>
<keyword evidence="4 5" id="KW-0539">Nucleus</keyword>
<dbReference type="InterPro" id="IPR001005">
    <property type="entry name" value="SANT/Myb"/>
</dbReference>
<dbReference type="Proteomes" id="UP001152795">
    <property type="component" value="Unassembled WGS sequence"/>
</dbReference>
<dbReference type="OrthoDB" id="270417at2759"/>
<dbReference type="PROSITE" id="PS50090">
    <property type="entry name" value="MYB_LIKE"/>
    <property type="match status" value="1"/>
</dbReference>
<dbReference type="InterPro" id="IPR007526">
    <property type="entry name" value="SWIRM"/>
</dbReference>
<name>A0A6S7J390_PARCT</name>
<evidence type="ECO:0000256" key="1">
    <source>
        <dbReference type="ARBA" id="ARBA00022723"/>
    </source>
</evidence>
<protein>
    <recommendedName>
        <fullName evidence="5">Transcriptional adapter</fullName>
    </recommendedName>
</protein>
<dbReference type="Pfam" id="PF00249">
    <property type="entry name" value="Myb_DNA-binding"/>
    <property type="match status" value="1"/>
</dbReference>
<sequence length="433" mass="50165">MAFKGKEDCFGCKMHLQAPYIKCVECSTLLCLHCFAQGYETTSHQNDHSYEVISLDFSLIENTWTASEELTLLDSIAECGLGNWSDIACRIRTKSAEECETHYLDNYINYPQQPLQRILQHTTPEIHNFYRMIPYEPADDPPRPKDDPGQAIDVAQYMPCRGDFNVEYDNFAECDIKDVEFDCEDTNDEELKVAAVDIYLSRVKERCFRKRIIKDHGLINVHKTELTERSLSKVEKDLRDKLKPFAKLRTAEQHEQFIQGLLLEDSLKQEICELQHYRSVGLTLKDSAKIYEISRRERIKHVNKGNMLNDILSLLEDKVACQTWLQKQAISQSLVAVSSFPIPSLGRKPATRLDITGTPGVERLTEEERELCSKLRLLPHSYNHYKQMLIKENQLLGSLKLAQARALIKIDVNKTRKLYDFCVRHNWITRCDN</sequence>
<dbReference type="SMART" id="SM00717">
    <property type="entry name" value="SANT"/>
    <property type="match status" value="1"/>
</dbReference>
<dbReference type="FunFam" id="1.10.10.10:FF:000087">
    <property type="entry name" value="Transcriptional adapter 2"/>
    <property type="match status" value="1"/>
</dbReference>
<dbReference type="InterPro" id="IPR016827">
    <property type="entry name" value="Ada2/TADA2"/>
</dbReference>
<evidence type="ECO:0000256" key="3">
    <source>
        <dbReference type="ARBA" id="ARBA00022833"/>
    </source>
</evidence>
<dbReference type="EMBL" id="CACRXK020012958">
    <property type="protein sequence ID" value="CAB4024311.1"/>
    <property type="molecule type" value="Genomic_DNA"/>
</dbReference>
<accession>A0A6S7J390</accession>
<keyword evidence="5" id="KW-0804">Transcription</keyword>
<organism evidence="6 7">
    <name type="scientific">Paramuricea clavata</name>
    <name type="common">Red gorgonian</name>
    <name type="synonym">Violescent sea-whip</name>
    <dbReference type="NCBI Taxonomy" id="317549"/>
    <lineage>
        <taxon>Eukaryota</taxon>
        <taxon>Metazoa</taxon>
        <taxon>Cnidaria</taxon>
        <taxon>Anthozoa</taxon>
        <taxon>Octocorallia</taxon>
        <taxon>Malacalcyonacea</taxon>
        <taxon>Plexauridae</taxon>
        <taxon>Paramuricea</taxon>
    </lineage>
</organism>
<proteinExistence type="predicted"/>
<dbReference type="AlphaFoldDB" id="A0A6S7J390"/>
<dbReference type="GO" id="GO:0003682">
    <property type="term" value="F:chromatin binding"/>
    <property type="evidence" value="ECO:0007669"/>
    <property type="project" value="TreeGrafter"/>
</dbReference>
<dbReference type="PIRSF" id="PIRSF025024">
    <property type="entry name" value="Transcriptional_adaptor_2"/>
    <property type="match status" value="1"/>
</dbReference>
<evidence type="ECO:0000313" key="6">
    <source>
        <dbReference type="EMBL" id="CAB4024311.1"/>
    </source>
</evidence>
<dbReference type="CDD" id="cd00167">
    <property type="entry name" value="SANT"/>
    <property type="match status" value="1"/>
</dbReference>
<dbReference type="InterPro" id="IPR055141">
    <property type="entry name" value="TADA2A_B-like_dom"/>
</dbReference>
<dbReference type="InterPro" id="IPR017884">
    <property type="entry name" value="SANT_dom"/>
</dbReference>
<dbReference type="GO" id="GO:0006338">
    <property type="term" value="P:chromatin remodeling"/>
    <property type="evidence" value="ECO:0007669"/>
    <property type="project" value="TreeGrafter"/>
</dbReference>
<dbReference type="GO" id="GO:0008270">
    <property type="term" value="F:zinc ion binding"/>
    <property type="evidence" value="ECO:0007669"/>
    <property type="project" value="UniProtKB-KW"/>
</dbReference>
<dbReference type="Gene3D" id="1.10.10.10">
    <property type="entry name" value="Winged helix-like DNA-binding domain superfamily/Winged helix DNA-binding domain"/>
    <property type="match status" value="1"/>
</dbReference>
<keyword evidence="5" id="KW-0805">Transcription regulation</keyword>